<dbReference type="KEGG" id="nsh:GXM_07797"/>
<evidence type="ECO:0000313" key="1">
    <source>
        <dbReference type="EMBL" id="QFS50303.1"/>
    </source>
</evidence>
<dbReference type="EMBL" id="CP045227">
    <property type="protein sequence ID" value="QFS50303.1"/>
    <property type="molecule type" value="Genomic_DNA"/>
</dbReference>
<name>A0A5P8WBW1_9NOSO</name>
<dbReference type="AlphaFoldDB" id="A0A5P8WBW1"/>
<accession>A0A5P8WBW1</accession>
<reference evidence="1 2" key="1">
    <citation type="submission" date="2019-10" db="EMBL/GenBank/DDBJ databases">
        <title>Genomic and transcriptomic insights into the perfect genentic adaptation of a filamentous nitrogen-fixing cyanobacterium to rice fields.</title>
        <authorList>
            <person name="Chen Z."/>
        </authorList>
    </citation>
    <scope>NUCLEOTIDE SEQUENCE [LARGE SCALE GENOMIC DNA]</scope>
    <source>
        <strain evidence="1">CCNUC1</strain>
    </source>
</reference>
<sequence>MGYLGEVTALISVPLFHFYDSLVLLSVLANASNSEKEVWLNRVNINQEKMQRWAHDAPMNYLHKFQLVEAEKARVLGQVLEAEEFYEQAIAGASENKFIQEEALAYELAAKFYLERGRLKINTVQLRIFGTNFRPVETRNFASLPRFLGLTELY</sequence>
<dbReference type="PANTHER" id="PTHR43642">
    <property type="entry name" value="HYBRID SIGNAL TRANSDUCTION HISTIDINE KINASE G"/>
    <property type="match status" value="1"/>
</dbReference>
<gene>
    <name evidence="1" type="ORF">GXM_07797</name>
</gene>
<dbReference type="Proteomes" id="UP000326678">
    <property type="component" value="Chromosome Gxm2"/>
</dbReference>
<evidence type="ECO:0000313" key="2">
    <source>
        <dbReference type="Proteomes" id="UP000326678"/>
    </source>
</evidence>
<protein>
    <submittedName>
        <fullName evidence="1">PAS domain S-box protein</fullName>
    </submittedName>
</protein>
<keyword evidence="2" id="KW-1185">Reference proteome</keyword>
<organism evidence="1 2">
    <name type="scientific">Nostoc sphaeroides CCNUC1</name>
    <dbReference type="NCBI Taxonomy" id="2653204"/>
    <lineage>
        <taxon>Bacteria</taxon>
        <taxon>Bacillati</taxon>
        <taxon>Cyanobacteriota</taxon>
        <taxon>Cyanophyceae</taxon>
        <taxon>Nostocales</taxon>
        <taxon>Nostocaceae</taxon>
        <taxon>Nostoc</taxon>
    </lineage>
</organism>
<proteinExistence type="predicted"/>
<dbReference type="PANTHER" id="PTHR43642:SF1">
    <property type="entry name" value="HYBRID SIGNAL TRANSDUCTION HISTIDINE KINASE G"/>
    <property type="match status" value="1"/>
</dbReference>
<dbReference type="InterPro" id="IPR053159">
    <property type="entry name" value="Hybrid_Histidine_Kinase"/>
</dbReference>